<keyword evidence="2" id="KW-1185">Reference proteome</keyword>
<gene>
    <name evidence="1" type="ORF">PFISCL1PPCAC_20364</name>
</gene>
<reference evidence="1" key="1">
    <citation type="submission" date="2023-10" db="EMBL/GenBank/DDBJ databases">
        <title>Genome assembly of Pristionchus species.</title>
        <authorList>
            <person name="Yoshida K."/>
            <person name="Sommer R.J."/>
        </authorList>
    </citation>
    <scope>NUCLEOTIDE SEQUENCE</scope>
    <source>
        <strain evidence="1">RS5133</strain>
    </source>
</reference>
<evidence type="ECO:0000313" key="1">
    <source>
        <dbReference type="EMBL" id="GMT29067.1"/>
    </source>
</evidence>
<dbReference type="Proteomes" id="UP001432322">
    <property type="component" value="Unassembled WGS sequence"/>
</dbReference>
<comment type="caution">
    <text evidence="1">The sequence shown here is derived from an EMBL/GenBank/DDBJ whole genome shotgun (WGS) entry which is preliminary data.</text>
</comment>
<feature type="non-terminal residue" evidence="1">
    <location>
        <position position="1"/>
    </location>
</feature>
<name>A0AAV5WGJ6_9BILA</name>
<sequence length="247" mass="27594">FGAVSRQIRKRDIYTFHGLKAACEAVERTEAKLVWPFYEMAAKLGGVDMEGVGVKYIGNVHYFLLYRDDQNDVKFNSEGFLRFAEPLSHRLQLFTRDIRSMTPLTSDEKKGGCHVFLPGPAGRQKRARFASSLYPKSVSSEKWDSYTLQLKAACPASMTSEITRLGLSLDRSGTFESSLADVCSEINSKCVVQAESNMPRGEIDEDMVLAQHMRLSGKSQRLKPLGLKADEVSKAAIQSNTRRILGM</sequence>
<feature type="non-terminal residue" evidence="1">
    <location>
        <position position="247"/>
    </location>
</feature>
<dbReference type="AlphaFoldDB" id="A0AAV5WGJ6"/>
<evidence type="ECO:0000313" key="2">
    <source>
        <dbReference type="Proteomes" id="UP001432322"/>
    </source>
</evidence>
<organism evidence="1 2">
    <name type="scientific">Pristionchus fissidentatus</name>
    <dbReference type="NCBI Taxonomy" id="1538716"/>
    <lineage>
        <taxon>Eukaryota</taxon>
        <taxon>Metazoa</taxon>
        <taxon>Ecdysozoa</taxon>
        <taxon>Nematoda</taxon>
        <taxon>Chromadorea</taxon>
        <taxon>Rhabditida</taxon>
        <taxon>Rhabditina</taxon>
        <taxon>Diplogasteromorpha</taxon>
        <taxon>Diplogasteroidea</taxon>
        <taxon>Neodiplogasteridae</taxon>
        <taxon>Pristionchus</taxon>
    </lineage>
</organism>
<protein>
    <submittedName>
        <fullName evidence="1">Uncharacterized protein</fullName>
    </submittedName>
</protein>
<dbReference type="EMBL" id="BTSY01000005">
    <property type="protein sequence ID" value="GMT29067.1"/>
    <property type="molecule type" value="Genomic_DNA"/>
</dbReference>
<proteinExistence type="predicted"/>
<accession>A0AAV5WGJ6</accession>